<keyword evidence="2" id="KW-0227">DNA damage</keyword>
<dbReference type="InterPro" id="IPR025188">
    <property type="entry name" value="DUF4113"/>
</dbReference>
<dbReference type="Pfam" id="PF11799">
    <property type="entry name" value="IMS_C"/>
    <property type="match status" value="1"/>
</dbReference>
<dbReference type="GO" id="GO:0006281">
    <property type="term" value="P:DNA repair"/>
    <property type="evidence" value="ECO:0007669"/>
    <property type="project" value="UniProtKB-KW"/>
</dbReference>
<dbReference type="Gene3D" id="3.40.1170.60">
    <property type="match status" value="1"/>
</dbReference>
<dbReference type="InterPro" id="IPR001126">
    <property type="entry name" value="UmuC"/>
</dbReference>
<dbReference type="SUPFAM" id="SSF56672">
    <property type="entry name" value="DNA/RNA polymerases"/>
    <property type="match status" value="1"/>
</dbReference>
<dbReference type="InterPro" id="IPR043502">
    <property type="entry name" value="DNA/RNA_pol_sf"/>
</dbReference>
<reference evidence="7" key="1">
    <citation type="submission" date="2020-04" db="EMBL/GenBank/DDBJ databases">
        <authorList>
            <person name="Zhang T."/>
        </authorList>
    </citation>
    <scope>NUCLEOTIDE SEQUENCE</scope>
    <source>
        <strain evidence="7">HKST-UBA14</strain>
    </source>
</reference>
<keyword evidence="3" id="KW-0741">SOS mutagenesis</keyword>
<dbReference type="GO" id="GO:0003887">
    <property type="term" value="F:DNA-directed DNA polymerase activity"/>
    <property type="evidence" value="ECO:0007669"/>
    <property type="project" value="TreeGrafter"/>
</dbReference>
<dbReference type="GO" id="GO:0042276">
    <property type="term" value="P:error-prone translesion synthesis"/>
    <property type="evidence" value="ECO:0007669"/>
    <property type="project" value="TreeGrafter"/>
</dbReference>
<reference evidence="7" key="2">
    <citation type="journal article" date="2021" name="Microbiome">
        <title>Successional dynamics and alternative stable states in a saline activated sludge microbial community over 9 years.</title>
        <authorList>
            <person name="Wang Y."/>
            <person name="Ye J."/>
            <person name="Ju F."/>
            <person name="Liu L."/>
            <person name="Boyd J.A."/>
            <person name="Deng Y."/>
            <person name="Parks D.H."/>
            <person name="Jiang X."/>
            <person name="Yin X."/>
            <person name="Woodcroft B.J."/>
            <person name="Tyson G.W."/>
            <person name="Hugenholtz P."/>
            <person name="Polz M.F."/>
            <person name="Zhang T."/>
        </authorList>
    </citation>
    <scope>NUCLEOTIDE SEQUENCE</scope>
    <source>
        <strain evidence="7">HKST-UBA14</strain>
    </source>
</reference>
<evidence type="ECO:0000313" key="8">
    <source>
        <dbReference type="Proteomes" id="UP000783287"/>
    </source>
</evidence>
<proteinExistence type="inferred from homology"/>
<comment type="caution">
    <text evidence="7">The sequence shown here is derived from an EMBL/GenBank/DDBJ whole genome shotgun (WGS) entry which is preliminary data.</text>
</comment>
<dbReference type="PANTHER" id="PTHR11076">
    <property type="entry name" value="DNA REPAIR POLYMERASE UMUC / TRANSFERASE FAMILY MEMBER"/>
    <property type="match status" value="1"/>
</dbReference>
<evidence type="ECO:0000313" key="7">
    <source>
        <dbReference type="EMBL" id="MCA9383347.1"/>
    </source>
</evidence>
<dbReference type="AlphaFoldDB" id="A0A955L5F3"/>
<dbReference type="GO" id="GO:0003684">
    <property type="term" value="F:damaged DNA binding"/>
    <property type="evidence" value="ECO:0007669"/>
    <property type="project" value="InterPro"/>
</dbReference>
<dbReference type="GO" id="GO:0005829">
    <property type="term" value="C:cytosol"/>
    <property type="evidence" value="ECO:0007669"/>
    <property type="project" value="TreeGrafter"/>
</dbReference>
<evidence type="ECO:0000256" key="5">
    <source>
        <dbReference type="ARBA" id="ARBA00023236"/>
    </source>
</evidence>
<dbReference type="PANTHER" id="PTHR11076:SF34">
    <property type="entry name" value="PROTEIN UMUC"/>
    <property type="match status" value="1"/>
</dbReference>
<evidence type="ECO:0000256" key="2">
    <source>
        <dbReference type="ARBA" id="ARBA00022763"/>
    </source>
</evidence>
<evidence type="ECO:0000256" key="3">
    <source>
        <dbReference type="ARBA" id="ARBA00023199"/>
    </source>
</evidence>
<comment type="similarity">
    <text evidence="1">Belongs to the DNA polymerase type-Y family.</text>
</comment>
<evidence type="ECO:0000256" key="1">
    <source>
        <dbReference type="ARBA" id="ARBA00010945"/>
    </source>
</evidence>
<sequence length="420" mass="48391">MFALVDCNNFFVSCERVFQPHLEQKPTIVLSNNDGCVIARSNEVKKMGIPMGAPIHKYKHLLKQNNVKTFSCNFQLYGDFSNRVMSTIKAFAEDVQVYSIDEAFINLDLIHNVSHYEYAVELRNIIKQWVGIPTSIGMGPTKTLAKLTNEVAKKNEEFQGVLNYDDYSNKDELLERVEVGDIWGVGRRYAQFLNGWNIYNARQFRDMSLKWVKQNMSINGVRTVMELRGTACFPIHDAPDTRKSILTSRSFGYSVTSAKDMREAVASYVCRAAEKLREEKLAAQYVTVFIKTNKHRQNQQQYSNSYTITLNQASIYNPDLIDAALKALKKIFLDGYYYKKAGVLLTGLVPMNQVQLSFLNDTRNSDQKEKIMHVFDEINNNYGKRTIRYAATGTRKPWSMKQDMRSPRYTTKWSELRRVG</sequence>
<dbReference type="Pfam" id="PF00817">
    <property type="entry name" value="IMS"/>
    <property type="match status" value="1"/>
</dbReference>
<organism evidence="7 8">
    <name type="scientific">Candidatus Dojkabacteria bacterium</name>
    <dbReference type="NCBI Taxonomy" id="2099670"/>
    <lineage>
        <taxon>Bacteria</taxon>
        <taxon>Candidatus Dojkabacteria</taxon>
    </lineage>
</organism>
<accession>A0A955L5F3</accession>
<gene>
    <name evidence="7" type="ORF">KC909_03205</name>
</gene>
<dbReference type="Pfam" id="PF13438">
    <property type="entry name" value="DUF4113"/>
    <property type="match status" value="1"/>
</dbReference>
<dbReference type="GO" id="GO:0009432">
    <property type="term" value="P:SOS response"/>
    <property type="evidence" value="ECO:0007669"/>
    <property type="project" value="UniProtKB-KW"/>
</dbReference>
<protein>
    <submittedName>
        <fullName evidence="7">Y-family DNA polymerase</fullName>
    </submittedName>
</protein>
<dbReference type="CDD" id="cd01700">
    <property type="entry name" value="PolY_Pol_V_umuC"/>
    <property type="match status" value="1"/>
</dbReference>
<dbReference type="Gene3D" id="3.30.1490.100">
    <property type="entry name" value="DNA polymerase, Y-family, little finger domain"/>
    <property type="match status" value="1"/>
</dbReference>
<dbReference type="Gene3D" id="3.30.70.270">
    <property type="match status" value="1"/>
</dbReference>
<keyword evidence="5" id="KW-0742">SOS response</keyword>
<keyword evidence="4" id="KW-0234">DNA repair</keyword>
<name>A0A955L5F3_9BACT</name>
<feature type="domain" description="UmuC" evidence="6">
    <location>
        <begin position="2"/>
        <end position="186"/>
    </location>
</feature>
<dbReference type="PROSITE" id="PS50173">
    <property type="entry name" value="UMUC"/>
    <property type="match status" value="1"/>
</dbReference>
<evidence type="ECO:0000256" key="4">
    <source>
        <dbReference type="ARBA" id="ARBA00023204"/>
    </source>
</evidence>
<dbReference type="EMBL" id="JAGQLK010000058">
    <property type="protein sequence ID" value="MCA9383347.1"/>
    <property type="molecule type" value="Genomic_DNA"/>
</dbReference>
<dbReference type="Proteomes" id="UP000783287">
    <property type="component" value="Unassembled WGS sequence"/>
</dbReference>
<evidence type="ECO:0000259" key="6">
    <source>
        <dbReference type="PROSITE" id="PS50173"/>
    </source>
</evidence>
<dbReference type="InterPro" id="IPR050116">
    <property type="entry name" value="DNA_polymerase-Y"/>
</dbReference>
<dbReference type="SUPFAM" id="SSF100879">
    <property type="entry name" value="Lesion bypass DNA polymerase (Y-family), little finger domain"/>
    <property type="match status" value="1"/>
</dbReference>
<dbReference type="InterPro" id="IPR036775">
    <property type="entry name" value="DNA_pol_Y-fam_lit_finger_sf"/>
</dbReference>
<dbReference type="InterPro" id="IPR043128">
    <property type="entry name" value="Rev_trsase/Diguanyl_cyclase"/>
</dbReference>
<dbReference type="InterPro" id="IPR017961">
    <property type="entry name" value="DNA_pol_Y-fam_little_finger"/>
</dbReference>